<comment type="caution">
    <text evidence="1">The sequence shown here is derived from an EMBL/GenBank/DDBJ whole genome shotgun (WGS) entry which is preliminary data.</text>
</comment>
<accession>A0ABD6D1M9</accession>
<sequence>MSSPSPIDKYDTVSEAEDDIHRRIDLIPNVDEWLLKPLAVAVMPTWTDALTSFSAKSRVTRSEAAALDQIESLYQNIQPLLQQRSELLGSGTMDTLEESHVLFIVLFRDLQRETGERANMNPHKLRVLLDGRYTIK</sequence>
<dbReference type="AlphaFoldDB" id="A0ABD6D1M9"/>
<evidence type="ECO:0000313" key="2">
    <source>
        <dbReference type="Proteomes" id="UP001597075"/>
    </source>
</evidence>
<dbReference type="RefSeq" id="WP_256405314.1">
    <property type="nucleotide sequence ID" value="NZ_CP187151.1"/>
</dbReference>
<gene>
    <name evidence="1" type="ORF">ACFSBJ_15270</name>
</gene>
<proteinExistence type="predicted"/>
<protein>
    <submittedName>
        <fullName evidence="1">Uncharacterized protein</fullName>
    </submittedName>
</protein>
<dbReference type="EMBL" id="JBHUDL010000010">
    <property type="protein sequence ID" value="MFD1635090.1"/>
    <property type="molecule type" value="Genomic_DNA"/>
</dbReference>
<organism evidence="1 2">
    <name type="scientific">Haloplanus ruber</name>
    <dbReference type="NCBI Taxonomy" id="869892"/>
    <lineage>
        <taxon>Archaea</taxon>
        <taxon>Methanobacteriati</taxon>
        <taxon>Methanobacteriota</taxon>
        <taxon>Stenosarchaea group</taxon>
        <taxon>Halobacteria</taxon>
        <taxon>Halobacteriales</taxon>
        <taxon>Haloferacaceae</taxon>
        <taxon>Haloplanus</taxon>
    </lineage>
</organism>
<keyword evidence="2" id="KW-1185">Reference proteome</keyword>
<dbReference type="Proteomes" id="UP001597075">
    <property type="component" value="Unassembled WGS sequence"/>
</dbReference>
<reference evidence="1 2" key="1">
    <citation type="journal article" date="2019" name="Int. J. Syst. Evol. Microbiol.">
        <title>The Global Catalogue of Microorganisms (GCM) 10K type strain sequencing project: providing services to taxonomists for standard genome sequencing and annotation.</title>
        <authorList>
            <consortium name="The Broad Institute Genomics Platform"/>
            <consortium name="The Broad Institute Genome Sequencing Center for Infectious Disease"/>
            <person name="Wu L."/>
            <person name="Ma J."/>
        </authorList>
    </citation>
    <scope>NUCLEOTIDE SEQUENCE [LARGE SCALE GENOMIC DNA]</scope>
    <source>
        <strain evidence="1 2">CGMCC 1.10594</strain>
    </source>
</reference>
<name>A0ABD6D1M9_9EURY</name>
<evidence type="ECO:0000313" key="1">
    <source>
        <dbReference type="EMBL" id="MFD1635090.1"/>
    </source>
</evidence>